<dbReference type="Proteomes" id="UP000187261">
    <property type="component" value="Unassembled WGS sequence"/>
</dbReference>
<dbReference type="InterPro" id="IPR019288">
    <property type="entry name" value="3'-5'_exonuclease_PolB-like"/>
</dbReference>
<dbReference type="CDD" id="cd05782">
    <property type="entry name" value="DNA_polB_like1_exo"/>
    <property type="match status" value="1"/>
</dbReference>
<sequence length="245" mass="28816">MLGFFIIFNQRLIPMIHKIPIENILFLDIETVPQIDKWDNLDTTSQYLWDKKTRLQRKDEIEASDFYEQRAGIMAEFGKIICISIGMIDNNSGRLKIKTFSGEEKELLLEFCEIFNSPRMANVILCAHNGKEFDFPYIARRLLINGIQPPFPFQMFGKKPWEIPHLDTMELWKFGDWKSFVSLELLAHLFGVPTPKDDIDGSMVADIYYNEGDIDRIIHYCEKDVLTLANIFRRMRQEDLLKRLD</sequence>
<dbReference type="InterPro" id="IPR036397">
    <property type="entry name" value="RNaseH_sf"/>
</dbReference>
<evidence type="ECO:0000259" key="1">
    <source>
        <dbReference type="Pfam" id="PF10108"/>
    </source>
</evidence>
<dbReference type="Gene3D" id="3.30.420.10">
    <property type="entry name" value="Ribonuclease H-like superfamily/Ribonuclease H"/>
    <property type="match status" value="1"/>
</dbReference>
<reference evidence="3" key="1">
    <citation type="submission" date="2016-10" db="EMBL/GenBank/DDBJ databases">
        <authorList>
            <person name="Varghese N."/>
            <person name="Submissions S."/>
        </authorList>
    </citation>
    <scope>NUCLEOTIDE SEQUENCE [LARGE SCALE GENOMIC DNA]</scope>
    <source>
        <strain evidence="3">DSM 19482</strain>
    </source>
</reference>
<feature type="domain" description="Predicted 3'-5' exonuclease PolB-like" evidence="1">
    <location>
        <begin position="76"/>
        <end position="236"/>
    </location>
</feature>
<accession>A0A1U7PUH6</accession>
<dbReference type="Pfam" id="PF10108">
    <property type="entry name" value="DNA_pol_B_exo2"/>
    <property type="match status" value="1"/>
</dbReference>
<evidence type="ECO:0000313" key="2">
    <source>
        <dbReference type="EMBL" id="SIT95418.1"/>
    </source>
</evidence>
<dbReference type="STRING" id="1121284.SAMN05660493_00065"/>
<dbReference type="GO" id="GO:0003676">
    <property type="term" value="F:nucleic acid binding"/>
    <property type="evidence" value="ECO:0007669"/>
    <property type="project" value="InterPro"/>
</dbReference>
<proteinExistence type="predicted"/>
<protein>
    <recommendedName>
        <fullName evidence="1">Predicted 3'-5' exonuclease PolB-like domain-containing protein</fullName>
    </recommendedName>
</protein>
<name>A0A1U7PUH6_9FLAO</name>
<evidence type="ECO:0000313" key="3">
    <source>
        <dbReference type="Proteomes" id="UP000187261"/>
    </source>
</evidence>
<dbReference type="EMBL" id="FTPU01000001">
    <property type="protein sequence ID" value="SIT95418.1"/>
    <property type="molecule type" value="Genomic_DNA"/>
</dbReference>
<keyword evidence="3" id="KW-1185">Reference proteome</keyword>
<dbReference type="AlphaFoldDB" id="A0A1U7PUH6"/>
<dbReference type="InterPro" id="IPR012337">
    <property type="entry name" value="RNaseH-like_sf"/>
</dbReference>
<gene>
    <name evidence="2" type="ORF">SAMN05660493_00065</name>
</gene>
<organism evidence="2 3">
    <name type="scientific">Epilithonimonas bovis DSM 19482</name>
    <dbReference type="NCBI Taxonomy" id="1121284"/>
    <lineage>
        <taxon>Bacteria</taxon>
        <taxon>Pseudomonadati</taxon>
        <taxon>Bacteroidota</taxon>
        <taxon>Flavobacteriia</taxon>
        <taxon>Flavobacteriales</taxon>
        <taxon>Weeksellaceae</taxon>
        <taxon>Chryseobacterium group</taxon>
        <taxon>Epilithonimonas</taxon>
    </lineage>
</organism>
<dbReference type="SUPFAM" id="SSF53098">
    <property type="entry name" value="Ribonuclease H-like"/>
    <property type="match status" value="1"/>
</dbReference>